<keyword evidence="6 9" id="KW-1133">Transmembrane helix</keyword>
<name>A0A0E0JEU7_ORYPU</name>
<keyword evidence="12" id="KW-1185">Reference proteome</keyword>
<keyword evidence="8 9" id="KW-0472">Membrane</keyword>
<keyword evidence="3" id="KW-1003">Cell membrane</keyword>
<evidence type="ECO:0000256" key="5">
    <source>
        <dbReference type="ARBA" id="ARBA00022723"/>
    </source>
</evidence>
<evidence type="ECO:0000259" key="10">
    <source>
        <dbReference type="Pfam" id="PF12734"/>
    </source>
</evidence>
<reference evidence="11" key="2">
    <citation type="submission" date="2018-05" db="EMBL/GenBank/DDBJ databases">
        <title>OpunRS2 (Oryza punctata Reference Sequence Version 2).</title>
        <authorList>
            <person name="Zhang J."/>
            <person name="Kudrna D."/>
            <person name="Lee S."/>
            <person name="Talag J."/>
            <person name="Welchert J."/>
            <person name="Wing R.A."/>
        </authorList>
    </citation>
    <scope>NUCLEOTIDE SEQUENCE [LARGE SCALE GENOMIC DNA]</scope>
</reference>
<keyword evidence="5" id="KW-0479">Metal-binding</keyword>
<dbReference type="InterPro" id="IPR028144">
    <property type="entry name" value="CYSTM_dom"/>
</dbReference>
<evidence type="ECO:0000313" key="12">
    <source>
        <dbReference type="Proteomes" id="UP000026962"/>
    </source>
</evidence>
<dbReference type="GO" id="GO:0005886">
    <property type="term" value="C:plasma membrane"/>
    <property type="evidence" value="ECO:0007669"/>
    <property type="project" value="UniProtKB-SubCell"/>
</dbReference>
<comment type="similarity">
    <text evidence="2">Belongs to the CYSTM1 family.</text>
</comment>
<comment type="subcellular location">
    <subcellularLocation>
        <location evidence="1">Cell membrane</location>
        <topology evidence="1">Single-pass membrane protein</topology>
    </subcellularLocation>
</comment>
<protein>
    <recommendedName>
        <fullName evidence="10">Cysteine-rich transmembrane domain-containing protein</fullName>
    </recommendedName>
</protein>
<proteinExistence type="inferred from homology"/>
<dbReference type="Gramene" id="OPUNC01G04910.1">
    <property type="protein sequence ID" value="OPUNC01G04910.1"/>
    <property type="gene ID" value="OPUNC01G04910"/>
</dbReference>
<dbReference type="PANTHER" id="PTHR35470:SF6">
    <property type="entry name" value="PROTEIN CYSTEINE-RICH TRANSMEMBRANE MODULE 2"/>
    <property type="match status" value="1"/>
</dbReference>
<evidence type="ECO:0000256" key="3">
    <source>
        <dbReference type="ARBA" id="ARBA00022475"/>
    </source>
</evidence>
<dbReference type="EnsemblPlants" id="OPUNC01G04910.1">
    <property type="protein sequence ID" value="OPUNC01G04910.1"/>
    <property type="gene ID" value="OPUNC01G04910"/>
</dbReference>
<dbReference type="HOGENOM" id="CLU_2214225_0_0_1"/>
<dbReference type="Proteomes" id="UP000026962">
    <property type="component" value="Chromosome 1"/>
</dbReference>
<dbReference type="eggNOG" id="ENOG502S75V">
    <property type="taxonomic scope" value="Eukaryota"/>
</dbReference>
<dbReference type="STRING" id="4537.A0A0E0JEU7"/>
<keyword evidence="4 9" id="KW-0812">Transmembrane</keyword>
<evidence type="ECO:0000256" key="7">
    <source>
        <dbReference type="ARBA" id="ARBA00023016"/>
    </source>
</evidence>
<dbReference type="Pfam" id="PF12734">
    <property type="entry name" value="CYSTM"/>
    <property type="match status" value="1"/>
</dbReference>
<feature type="transmembrane region" description="Helical" evidence="9">
    <location>
        <begin position="20"/>
        <end position="46"/>
    </location>
</feature>
<reference evidence="11" key="1">
    <citation type="submission" date="2015-04" db="UniProtKB">
        <authorList>
            <consortium name="EnsemblPlants"/>
        </authorList>
    </citation>
    <scope>IDENTIFICATION</scope>
</reference>
<dbReference type="InterPro" id="IPR051671">
    <property type="entry name" value="CYSTM1_HM_Tolerance"/>
</dbReference>
<dbReference type="GO" id="GO:0010038">
    <property type="term" value="P:response to metal ion"/>
    <property type="evidence" value="ECO:0007669"/>
    <property type="project" value="UniProtKB-ARBA"/>
</dbReference>
<dbReference type="PANTHER" id="PTHR35470">
    <property type="entry name" value="CADMIUM TOLERANT 3"/>
    <property type="match status" value="1"/>
</dbReference>
<evidence type="ECO:0000256" key="8">
    <source>
        <dbReference type="ARBA" id="ARBA00023136"/>
    </source>
</evidence>
<accession>A0A0E0JEU7</accession>
<evidence type="ECO:0000256" key="2">
    <source>
        <dbReference type="ARBA" id="ARBA00009444"/>
    </source>
</evidence>
<feature type="domain" description="Cysteine-rich transmembrane" evidence="10">
    <location>
        <begin position="66"/>
        <end position="97"/>
    </location>
</feature>
<evidence type="ECO:0000256" key="1">
    <source>
        <dbReference type="ARBA" id="ARBA00004162"/>
    </source>
</evidence>
<sequence length="107" mass="11688">MFSVQTLAELSFLIKGSLKLGIIAFCPSISLAGFFLVVVVVIVVFVSGGCSAAEMYNPPATQDMSYSDHVKKRHEDKGCLYACLFTLCCCFCCYETCECCLECLCCC</sequence>
<organism evidence="11">
    <name type="scientific">Oryza punctata</name>
    <name type="common">Red rice</name>
    <dbReference type="NCBI Taxonomy" id="4537"/>
    <lineage>
        <taxon>Eukaryota</taxon>
        <taxon>Viridiplantae</taxon>
        <taxon>Streptophyta</taxon>
        <taxon>Embryophyta</taxon>
        <taxon>Tracheophyta</taxon>
        <taxon>Spermatophyta</taxon>
        <taxon>Magnoliopsida</taxon>
        <taxon>Liliopsida</taxon>
        <taxon>Poales</taxon>
        <taxon>Poaceae</taxon>
        <taxon>BOP clade</taxon>
        <taxon>Oryzoideae</taxon>
        <taxon>Oryzeae</taxon>
        <taxon>Oryzinae</taxon>
        <taxon>Oryza</taxon>
    </lineage>
</organism>
<evidence type="ECO:0000256" key="4">
    <source>
        <dbReference type="ARBA" id="ARBA00022692"/>
    </source>
</evidence>
<evidence type="ECO:0000313" key="11">
    <source>
        <dbReference type="EnsemblPlants" id="OPUNC01G04910.1"/>
    </source>
</evidence>
<dbReference type="AlphaFoldDB" id="A0A0E0JEU7"/>
<evidence type="ECO:0000256" key="9">
    <source>
        <dbReference type="SAM" id="Phobius"/>
    </source>
</evidence>
<evidence type="ECO:0000256" key="6">
    <source>
        <dbReference type="ARBA" id="ARBA00022989"/>
    </source>
</evidence>
<dbReference type="GO" id="GO:0046872">
    <property type="term" value="F:metal ion binding"/>
    <property type="evidence" value="ECO:0007669"/>
    <property type="project" value="UniProtKB-KW"/>
</dbReference>
<keyword evidence="7" id="KW-0346">Stress response</keyword>